<comment type="subcellular location">
    <subcellularLocation>
        <location evidence="1">Membrane</location>
        <topology evidence="1">Multi-pass membrane protein</topology>
    </subcellularLocation>
</comment>
<dbReference type="EMBL" id="JAPDMZ010000184">
    <property type="protein sequence ID" value="KAK0546694.1"/>
    <property type="molecule type" value="Genomic_DNA"/>
</dbReference>
<keyword evidence="9" id="KW-1185">Reference proteome</keyword>
<evidence type="ECO:0000256" key="2">
    <source>
        <dbReference type="ARBA" id="ARBA00022692"/>
    </source>
</evidence>
<protein>
    <recommendedName>
        <fullName evidence="7">Integral membrane bound transporter domain-containing protein</fullName>
    </recommendedName>
</protein>
<keyword evidence="2 6" id="KW-0812">Transmembrane</keyword>
<name>A0AAN6GL26_9BASI</name>
<organism evidence="8 9">
    <name type="scientific">Tilletia horrida</name>
    <dbReference type="NCBI Taxonomy" id="155126"/>
    <lineage>
        <taxon>Eukaryota</taxon>
        <taxon>Fungi</taxon>
        <taxon>Dikarya</taxon>
        <taxon>Basidiomycota</taxon>
        <taxon>Ustilaginomycotina</taxon>
        <taxon>Exobasidiomycetes</taxon>
        <taxon>Tilletiales</taxon>
        <taxon>Tilletiaceae</taxon>
        <taxon>Tilletia</taxon>
    </lineage>
</organism>
<evidence type="ECO:0000259" key="7">
    <source>
        <dbReference type="Pfam" id="PF13515"/>
    </source>
</evidence>
<evidence type="ECO:0000256" key="3">
    <source>
        <dbReference type="ARBA" id="ARBA00022989"/>
    </source>
</evidence>
<proteinExistence type="predicted"/>
<dbReference type="InterPro" id="IPR023244">
    <property type="entry name" value="Brefeldin_A-sensitivity_4"/>
</dbReference>
<dbReference type="AlphaFoldDB" id="A0AAN6GL26"/>
<evidence type="ECO:0000313" key="8">
    <source>
        <dbReference type="EMBL" id="KAK0546694.1"/>
    </source>
</evidence>
<dbReference type="PANTHER" id="PTHR47804">
    <property type="entry name" value="60S RIBOSOMAL PROTEIN L19"/>
    <property type="match status" value="1"/>
</dbReference>
<keyword evidence="4 6" id="KW-0472">Membrane</keyword>
<dbReference type="PRINTS" id="PR02047">
    <property type="entry name" value="BREFELDNASP4"/>
</dbReference>
<dbReference type="Proteomes" id="UP001176517">
    <property type="component" value="Unassembled WGS sequence"/>
</dbReference>
<dbReference type="InterPro" id="IPR052430">
    <property type="entry name" value="IVT-Associated"/>
</dbReference>
<gene>
    <name evidence="8" type="ORF">OC846_005162</name>
</gene>
<evidence type="ECO:0000256" key="6">
    <source>
        <dbReference type="SAM" id="Phobius"/>
    </source>
</evidence>
<evidence type="ECO:0000256" key="4">
    <source>
        <dbReference type="ARBA" id="ARBA00023136"/>
    </source>
</evidence>
<keyword evidence="3 6" id="KW-1133">Transmembrane helix</keyword>
<dbReference type="GO" id="GO:0016020">
    <property type="term" value="C:membrane"/>
    <property type="evidence" value="ECO:0007669"/>
    <property type="project" value="UniProtKB-SubCell"/>
</dbReference>
<reference evidence="8" key="1">
    <citation type="journal article" date="2023" name="PhytoFront">
        <title>Draft Genome Resources of Seven Strains of Tilletia horrida, Causal Agent of Kernel Smut of Rice.</title>
        <authorList>
            <person name="Khanal S."/>
            <person name="Antony Babu S."/>
            <person name="Zhou X.G."/>
        </authorList>
    </citation>
    <scope>NUCLEOTIDE SEQUENCE</scope>
    <source>
        <strain evidence="8">TX6</strain>
    </source>
</reference>
<feature type="transmembrane region" description="Helical" evidence="6">
    <location>
        <begin position="33"/>
        <end position="52"/>
    </location>
</feature>
<feature type="transmembrane region" description="Helical" evidence="6">
    <location>
        <begin position="707"/>
        <end position="725"/>
    </location>
</feature>
<feature type="transmembrane region" description="Helical" evidence="6">
    <location>
        <begin position="64"/>
        <end position="93"/>
    </location>
</feature>
<evidence type="ECO:0000256" key="5">
    <source>
        <dbReference type="SAM" id="MobiDB-lite"/>
    </source>
</evidence>
<comment type="caution">
    <text evidence="8">The sequence shown here is derived from an EMBL/GenBank/DDBJ whole genome shotgun (WGS) entry which is preliminary data.</text>
</comment>
<feature type="transmembrane region" description="Helical" evidence="6">
    <location>
        <begin position="740"/>
        <end position="759"/>
    </location>
</feature>
<dbReference type="InterPro" id="IPR049453">
    <property type="entry name" value="Memb_transporter_dom"/>
</dbReference>
<feature type="region of interest" description="Disordered" evidence="5">
    <location>
        <begin position="493"/>
        <end position="524"/>
    </location>
</feature>
<sequence>MPGGSPTDDGYTEKSYPVRASILRIGRIIQQRVKIALPAVTASFLLAVLVLIKPVSNWAGPYAFLVFFHLHTILGLLGSVTGCAVGLLCVFLAHRIDVDSGRESQEFDAFTPYNSPGSRAFKNFTRICLFNSSWIITRGPDGNRIDYTVFAHFFHPTVLSAGVGVVSNFLVFPKTGVSVFIDELIFTLGSIGKLIDKSAESFLNDQSLDVPSLRTAFSASLARLGPNFEAACMEVALVRVPASAYGPYLKALKRSRGWIASGIEFENETSTAPDPPMLADLESSVRALAGEIKHAFTLIKVCVLLVTDRRLPPAEEVDSAIVTTLLNNNPRSDPAAAHRAVIQQRRELSAAIHQMKSELQSHGDIKPSTSMTFQPFAGNISAGDPDSQESSASGELSGRTYAGSYLILCLIEVAQACLHALGTTQNVVRIWDGASRRRIQWPWTSLDGSSTSITRWGWRHWANRAGPGTLNDLMSTTIADKYGLEADDIFADPEDHKGRMRSEEAEEERKEKERSRSEAPVPSSNGFDIFSGLDPGVFSGTIPSSPEPEAQKKVMRKPLGLLGWMIQIPARFMGMLRTKEAIARRVRLSNTLSDLKNSRHLRFALKLSLGCLLLTIPAWLPVEESRKWWYGERGQWALISYIWVLETSSGATVRVSIFRMIGTVSGSVYGYLVWLICGTNPYGLTVLIVLAEFFAAYMMLETNAQGIGIVFAITFPIVSLIPYLGQPYTTVAILAWTRGYMVMIGIVLALIVNLTVWPFHARVQLVRHIARATGRLQRLYLSLSRQLLNTDLVTHHETRKSFERLEASILRTLSQSRSLVTLMTAEVSLAPKPTALLGMIIDRLARIADLLIGLRLCRQHGMKGSVHKHLVLSVFDQRTELVSAVLLSLFAIEASIRNRSPLPQFLPSPRNALEELTTFLREKLEHPESMHTPATPVPDAFHALNSLQHRRSDWRRHHLDFRVVDLRTSSPLTRTPPLGFATPRSSGILGPEAPVQEVRSARTSLALPQTAAASLTDRPMTMTTATAAARETSTRAVPDVRVGASVATPTGPPWQPPPKLAYFFLLAEHSLLAQIVSELEHLLELTRRLVGTATVLNMSYVPRSDAVAGAEDTLTQHHTWH</sequence>
<evidence type="ECO:0000256" key="1">
    <source>
        <dbReference type="ARBA" id="ARBA00004141"/>
    </source>
</evidence>
<evidence type="ECO:0000313" key="9">
    <source>
        <dbReference type="Proteomes" id="UP001176517"/>
    </source>
</evidence>
<dbReference type="Pfam" id="PF13515">
    <property type="entry name" value="FUSC_2"/>
    <property type="match status" value="1"/>
</dbReference>
<feature type="compositionally biased region" description="Basic and acidic residues" evidence="5">
    <location>
        <begin position="493"/>
        <end position="517"/>
    </location>
</feature>
<accession>A0AAN6GL26</accession>
<feature type="transmembrane region" description="Helical" evidence="6">
    <location>
        <begin position="603"/>
        <end position="622"/>
    </location>
</feature>
<feature type="region of interest" description="Disordered" evidence="5">
    <location>
        <begin position="376"/>
        <end position="395"/>
    </location>
</feature>
<feature type="domain" description="Integral membrane bound transporter" evidence="7">
    <location>
        <begin position="630"/>
        <end position="752"/>
    </location>
</feature>
<dbReference type="PANTHER" id="PTHR47804:SF3">
    <property type="entry name" value="PROTEIN BRE4"/>
    <property type="match status" value="1"/>
</dbReference>